<sequence>MIFASCIEKLRKLRRNEDGSASLEFVILFPLLAFILILTIELGLVLMRGALLERSLDMAVRELRLNTGVNMQHDEFRDLVCARAGSIDNCLEQVRIELVQVDPFGWSQEIDPTPDCINSVTQSGGVTEVNPVREFKTGQSNELMYIRACLRFTPMLGGVGIGAFMEKDDQGRVKLFAASAYVQEPR</sequence>
<dbReference type="AlphaFoldDB" id="A0A844ATJ5"/>
<keyword evidence="1" id="KW-1133">Transmembrane helix</keyword>
<feature type="transmembrane region" description="Helical" evidence="1">
    <location>
        <begin position="25"/>
        <end position="46"/>
    </location>
</feature>
<keyword evidence="4" id="KW-1185">Reference proteome</keyword>
<dbReference type="RefSeq" id="WP_153547078.1">
    <property type="nucleotide sequence ID" value="NZ_WIXK01000004.1"/>
</dbReference>
<organism evidence="3 4">
    <name type="scientific">Tritonibacter aquimaris</name>
    <dbReference type="NCBI Taxonomy" id="2663379"/>
    <lineage>
        <taxon>Bacteria</taxon>
        <taxon>Pseudomonadati</taxon>
        <taxon>Pseudomonadota</taxon>
        <taxon>Alphaproteobacteria</taxon>
        <taxon>Rhodobacterales</taxon>
        <taxon>Paracoccaceae</taxon>
        <taxon>Tritonibacter</taxon>
    </lineage>
</organism>
<evidence type="ECO:0000256" key="1">
    <source>
        <dbReference type="SAM" id="Phobius"/>
    </source>
</evidence>
<evidence type="ECO:0000259" key="2">
    <source>
        <dbReference type="Pfam" id="PF07811"/>
    </source>
</evidence>
<evidence type="ECO:0000313" key="3">
    <source>
        <dbReference type="EMBL" id="MQY42658.1"/>
    </source>
</evidence>
<proteinExistence type="predicted"/>
<dbReference type="Proteomes" id="UP000436694">
    <property type="component" value="Unassembled WGS sequence"/>
</dbReference>
<dbReference type="InterPro" id="IPR012495">
    <property type="entry name" value="TadE-like_dom"/>
</dbReference>
<dbReference type="Pfam" id="PF07811">
    <property type="entry name" value="TadE"/>
    <property type="match status" value="1"/>
</dbReference>
<gene>
    <name evidence="3" type="ORF">GG681_08380</name>
</gene>
<name>A0A844ATJ5_9RHOB</name>
<dbReference type="EMBL" id="WIXK01000004">
    <property type="protein sequence ID" value="MQY42658.1"/>
    <property type="molecule type" value="Genomic_DNA"/>
</dbReference>
<evidence type="ECO:0000313" key="4">
    <source>
        <dbReference type="Proteomes" id="UP000436694"/>
    </source>
</evidence>
<feature type="domain" description="TadE-like" evidence="2">
    <location>
        <begin position="19"/>
        <end position="61"/>
    </location>
</feature>
<keyword evidence="1" id="KW-0812">Transmembrane</keyword>
<protein>
    <submittedName>
        <fullName evidence="3">Pilus assembly protein</fullName>
    </submittedName>
</protein>
<reference evidence="3 4" key="1">
    <citation type="submission" date="2019-10" db="EMBL/GenBank/DDBJ databases">
        <title>Epibacterium sp. nov., isolated from seawater.</title>
        <authorList>
            <person name="Zhang X."/>
            <person name="Li N."/>
        </authorList>
    </citation>
    <scope>NUCLEOTIDE SEQUENCE [LARGE SCALE GENOMIC DNA]</scope>
    <source>
        <strain evidence="3 4">SM1969</strain>
    </source>
</reference>
<keyword evidence="1" id="KW-0472">Membrane</keyword>
<comment type="caution">
    <text evidence="3">The sequence shown here is derived from an EMBL/GenBank/DDBJ whole genome shotgun (WGS) entry which is preliminary data.</text>
</comment>
<accession>A0A844ATJ5</accession>